<dbReference type="GO" id="GO:0046100">
    <property type="term" value="P:hypoxanthine metabolic process"/>
    <property type="evidence" value="ECO:0007669"/>
    <property type="project" value="TreeGrafter"/>
</dbReference>
<accession>A5CZ58</accession>
<dbReference type="HOGENOM" id="CLU_073615_0_0_9"/>
<evidence type="ECO:0000256" key="15">
    <source>
        <dbReference type="ARBA" id="ARBA00049402"/>
    </source>
</evidence>
<dbReference type="EMBL" id="AP009389">
    <property type="protein sequence ID" value="BAF60733.1"/>
    <property type="molecule type" value="Genomic_DNA"/>
</dbReference>
<dbReference type="FunFam" id="3.40.50.2020:FF:000006">
    <property type="entry name" value="Hypoxanthine phosphoribosyltransferase"/>
    <property type="match status" value="1"/>
</dbReference>
<dbReference type="AlphaFoldDB" id="A5CZ58"/>
<proteinExistence type="inferred from homology"/>
<comment type="pathway">
    <text evidence="5">Purine metabolism; GMP biosynthesis via salvage pathway; GMP from guanine: step 1/1.</text>
</comment>
<dbReference type="GO" id="GO:0000287">
    <property type="term" value="F:magnesium ion binding"/>
    <property type="evidence" value="ECO:0007669"/>
    <property type="project" value="TreeGrafter"/>
</dbReference>
<evidence type="ECO:0000256" key="1">
    <source>
        <dbReference type="ARBA" id="ARBA00001946"/>
    </source>
</evidence>
<feature type="domain" description="Phosphoribosyltransferase" evidence="17">
    <location>
        <begin position="13"/>
        <end position="159"/>
    </location>
</feature>
<evidence type="ECO:0000256" key="5">
    <source>
        <dbReference type="ARBA" id="ARBA00004676"/>
    </source>
</evidence>
<dbReference type="CDD" id="cd06223">
    <property type="entry name" value="PRTases_typeI"/>
    <property type="match status" value="1"/>
</dbReference>
<keyword evidence="13 16" id="KW-0460">Magnesium</keyword>
<name>A5CZ58_PELTS</name>
<dbReference type="Pfam" id="PF00156">
    <property type="entry name" value="Pribosyltran"/>
    <property type="match status" value="1"/>
</dbReference>
<evidence type="ECO:0000313" key="19">
    <source>
        <dbReference type="Proteomes" id="UP000006556"/>
    </source>
</evidence>
<comment type="function">
    <text evidence="2">Purine salvage pathway enzyme that catalyzes the transfer of the ribosyl-5-phosphate group from 5-phospho-alpha-D-ribose 1-diphosphate (PRPP) to the N9 position of the 6-oxopurines hypoxanthine and guanine to form the corresponding ribonucleotides IMP (inosine 5'-monophosphate) and GMP (guanosine 5'-monophosphate), with the release of PPi.</text>
</comment>
<evidence type="ECO:0000256" key="4">
    <source>
        <dbReference type="ARBA" id="ARBA00004669"/>
    </source>
</evidence>
<evidence type="ECO:0000256" key="8">
    <source>
        <dbReference type="ARBA" id="ARBA00022676"/>
    </source>
</evidence>
<dbReference type="GO" id="GO:0052657">
    <property type="term" value="F:guanine phosphoribosyltransferase activity"/>
    <property type="evidence" value="ECO:0007669"/>
    <property type="project" value="UniProtKB-ARBA"/>
</dbReference>
<protein>
    <recommendedName>
        <fullName evidence="16">Hypoxanthine phosphoribosyltransferase</fullName>
        <ecNumber evidence="16">2.4.2.8</ecNumber>
    </recommendedName>
</protein>
<dbReference type="STRING" id="370438.PTH_2552"/>
<dbReference type="Gene3D" id="3.40.50.2020">
    <property type="match status" value="1"/>
</dbReference>
<dbReference type="InterPro" id="IPR050408">
    <property type="entry name" value="HGPRT"/>
</dbReference>
<dbReference type="GO" id="GO:0006166">
    <property type="term" value="P:purine ribonucleoside salvage"/>
    <property type="evidence" value="ECO:0007669"/>
    <property type="project" value="UniProtKB-KW"/>
</dbReference>
<comment type="catalytic activity">
    <reaction evidence="15">
        <text>IMP + diphosphate = hypoxanthine + 5-phospho-alpha-D-ribose 1-diphosphate</text>
        <dbReference type="Rhea" id="RHEA:17973"/>
        <dbReference type="ChEBI" id="CHEBI:17368"/>
        <dbReference type="ChEBI" id="CHEBI:33019"/>
        <dbReference type="ChEBI" id="CHEBI:58017"/>
        <dbReference type="ChEBI" id="CHEBI:58053"/>
        <dbReference type="EC" id="2.4.2.8"/>
    </reaction>
    <physiologicalReaction direction="right-to-left" evidence="15">
        <dbReference type="Rhea" id="RHEA:17975"/>
    </physiologicalReaction>
</comment>
<dbReference type="NCBIfam" id="TIGR01203">
    <property type="entry name" value="HGPRTase"/>
    <property type="match status" value="1"/>
</dbReference>
<evidence type="ECO:0000256" key="14">
    <source>
        <dbReference type="ARBA" id="ARBA00048811"/>
    </source>
</evidence>
<evidence type="ECO:0000256" key="2">
    <source>
        <dbReference type="ARBA" id="ARBA00002049"/>
    </source>
</evidence>
<dbReference type="GO" id="GO:0004422">
    <property type="term" value="F:hypoxanthine phosphoribosyltransferase activity"/>
    <property type="evidence" value="ECO:0007669"/>
    <property type="project" value="InterPro"/>
</dbReference>
<comment type="cofactor">
    <cofactor evidence="1 16">
        <name>Mg(2+)</name>
        <dbReference type="ChEBI" id="CHEBI:18420"/>
    </cofactor>
</comment>
<dbReference type="eggNOG" id="COG0634">
    <property type="taxonomic scope" value="Bacteria"/>
</dbReference>
<keyword evidence="8 16" id="KW-0328">Glycosyltransferase</keyword>
<dbReference type="PANTHER" id="PTHR43340:SF1">
    <property type="entry name" value="HYPOXANTHINE PHOSPHORIBOSYLTRANSFERASE"/>
    <property type="match status" value="1"/>
</dbReference>
<evidence type="ECO:0000256" key="9">
    <source>
        <dbReference type="ARBA" id="ARBA00022679"/>
    </source>
</evidence>
<gene>
    <name evidence="18" type="primary">Hpt</name>
    <name evidence="18" type="ordered locus">PTH_2552</name>
</gene>
<keyword evidence="10 16" id="KW-0479">Metal-binding</keyword>
<dbReference type="KEGG" id="pth:PTH_2552"/>
<evidence type="ECO:0000256" key="10">
    <source>
        <dbReference type="ARBA" id="ARBA00022723"/>
    </source>
</evidence>
<keyword evidence="11 16" id="KW-0660">Purine salvage</keyword>
<evidence type="ECO:0000313" key="18">
    <source>
        <dbReference type="EMBL" id="BAF60733.1"/>
    </source>
</evidence>
<comment type="pathway">
    <text evidence="4 16">Purine metabolism; IMP biosynthesis via salvage pathway; IMP from hypoxanthine: step 1/1.</text>
</comment>
<comment type="subcellular location">
    <subcellularLocation>
        <location evidence="3 16">Cytoplasm</location>
    </subcellularLocation>
</comment>
<organism evidence="18 19">
    <name type="scientific">Pelotomaculum thermopropionicum (strain DSM 13744 / JCM 10971 / SI)</name>
    <dbReference type="NCBI Taxonomy" id="370438"/>
    <lineage>
        <taxon>Bacteria</taxon>
        <taxon>Bacillati</taxon>
        <taxon>Bacillota</taxon>
        <taxon>Clostridia</taxon>
        <taxon>Eubacteriales</taxon>
        <taxon>Desulfotomaculaceae</taxon>
        <taxon>Pelotomaculum</taxon>
    </lineage>
</organism>
<dbReference type="GO" id="GO:0005829">
    <property type="term" value="C:cytosol"/>
    <property type="evidence" value="ECO:0007669"/>
    <property type="project" value="TreeGrafter"/>
</dbReference>
<evidence type="ECO:0000256" key="16">
    <source>
        <dbReference type="RuleBase" id="RU364099"/>
    </source>
</evidence>
<evidence type="ECO:0000256" key="11">
    <source>
        <dbReference type="ARBA" id="ARBA00022726"/>
    </source>
</evidence>
<keyword evidence="12 16" id="KW-0547">Nucleotide-binding</keyword>
<dbReference type="UniPathway" id="UPA00591">
    <property type="reaction ID" value="UER00648"/>
</dbReference>
<evidence type="ECO:0000256" key="12">
    <source>
        <dbReference type="ARBA" id="ARBA00022741"/>
    </source>
</evidence>
<comment type="similarity">
    <text evidence="6 16">Belongs to the purine/pyrimidine phosphoribosyltransferase family.</text>
</comment>
<keyword evidence="7 16" id="KW-0963">Cytoplasm</keyword>
<dbReference type="PANTHER" id="PTHR43340">
    <property type="entry name" value="HYPOXANTHINE-GUANINE PHOSPHORIBOSYLTRANSFERASE"/>
    <property type="match status" value="1"/>
</dbReference>
<dbReference type="GO" id="GO:0032263">
    <property type="term" value="P:GMP salvage"/>
    <property type="evidence" value="ECO:0007669"/>
    <property type="project" value="TreeGrafter"/>
</dbReference>
<dbReference type="SUPFAM" id="SSF53271">
    <property type="entry name" value="PRTase-like"/>
    <property type="match status" value="1"/>
</dbReference>
<dbReference type="GO" id="GO:0032264">
    <property type="term" value="P:IMP salvage"/>
    <property type="evidence" value="ECO:0007669"/>
    <property type="project" value="UniProtKB-UniPathway"/>
</dbReference>
<dbReference type="InterPro" id="IPR029057">
    <property type="entry name" value="PRTase-like"/>
</dbReference>
<keyword evidence="9 16" id="KW-0808">Transferase</keyword>
<dbReference type="Proteomes" id="UP000006556">
    <property type="component" value="Chromosome"/>
</dbReference>
<dbReference type="InterPro" id="IPR000836">
    <property type="entry name" value="PRTase_dom"/>
</dbReference>
<evidence type="ECO:0000256" key="7">
    <source>
        <dbReference type="ARBA" id="ARBA00022490"/>
    </source>
</evidence>
<reference evidence="19" key="1">
    <citation type="journal article" date="2008" name="Genome Res.">
        <title>The genome of Pelotomaculum thermopropionicum reveals niche-associated evolution in anaerobic microbiota.</title>
        <authorList>
            <person name="Kosaka T."/>
            <person name="Kato S."/>
            <person name="Shimoyama T."/>
            <person name="Ishii S."/>
            <person name="Abe T."/>
            <person name="Watanabe K."/>
        </authorList>
    </citation>
    <scope>NUCLEOTIDE SEQUENCE [LARGE SCALE GENOMIC DNA]</scope>
    <source>
        <strain evidence="19">DSM 13744 / JCM 10971 / SI</strain>
    </source>
</reference>
<keyword evidence="19" id="KW-1185">Reference proteome</keyword>
<evidence type="ECO:0000256" key="3">
    <source>
        <dbReference type="ARBA" id="ARBA00004496"/>
    </source>
</evidence>
<dbReference type="EC" id="2.4.2.8" evidence="16"/>
<dbReference type="GO" id="GO:0006178">
    <property type="term" value="P:guanine salvage"/>
    <property type="evidence" value="ECO:0007669"/>
    <property type="project" value="TreeGrafter"/>
</dbReference>
<comment type="catalytic activity">
    <reaction evidence="14">
        <text>GMP + diphosphate = guanine + 5-phospho-alpha-D-ribose 1-diphosphate</text>
        <dbReference type="Rhea" id="RHEA:25424"/>
        <dbReference type="ChEBI" id="CHEBI:16235"/>
        <dbReference type="ChEBI" id="CHEBI:33019"/>
        <dbReference type="ChEBI" id="CHEBI:58017"/>
        <dbReference type="ChEBI" id="CHEBI:58115"/>
        <dbReference type="EC" id="2.4.2.8"/>
    </reaction>
    <physiologicalReaction direction="right-to-left" evidence="14">
        <dbReference type="Rhea" id="RHEA:25426"/>
    </physiologicalReaction>
</comment>
<dbReference type="GO" id="GO:0000166">
    <property type="term" value="F:nucleotide binding"/>
    <property type="evidence" value="ECO:0007669"/>
    <property type="project" value="UniProtKB-KW"/>
</dbReference>
<evidence type="ECO:0000256" key="6">
    <source>
        <dbReference type="ARBA" id="ARBA00008391"/>
    </source>
</evidence>
<evidence type="ECO:0000259" key="17">
    <source>
        <dbReference type="Pfam" id="PF00156"/>
    </source>
</evidence>
<evidence type="ECO:0000256" key="13">
    <source>
        <dbReference type="ARBA" id="ARBA00022842"/>
    </source>
</evidence>
<dbReference type="InterPro" id="IPR005904">
    <property type="entry name" value="Hxn_phspho_trans"/>
</dbReference>
<sequence length="181" mass="20198">MHPDGERILFTEEEIRARVAEMGREISRDYAGRELLVVGILKGAMIFLADLVRSITVPAFFDFIAVSSYGTSTKSSGAVRILKDLDRGIEGRHVLIVEDIVDTGLTLNYLVDNLTARGPASLKVCTLLDKPSRRQKPVEIHYNGFTIPDEFVVGYGLDYNECYRNLPYIMVLSPRVFGGGR</sequence>